<reference evidence="1 2" key="1">
    <citation type="submission" date="2018-02" db="EMBL/GenBank/DDBJ databases">
        <title>Genome sequence of Desulfovibrio carbinolicus DSM 3852.</title>
        <authorList>
            <person name="Wilbanks E."/>
            <person name="Skennerton C.T."/>
            <person name="Orphan V.J."/>
        </authorList>
    </citation>
    <scope>NUCLEOTIDE SEQUENCE [LARGE SCALE GENOMIC DNA]</scope>
    <source>
        <strain evidence="1 2">DSM 3852</strain>
    </source>
</reference>
<organism evidence="1 2">
    <name type="scientific">Solidesulfovibrio carbinolicus</name>
    <dbReference type="NCBI Taxonomy" id="296842"/>
    <lineage>
        <taxon>Bacteria</taxon>
        <taxon>Pseudomonadati</taxon>
        <taxon>Thermodesulfobacteriota</taxon>
        <taxon>Desulfovibrionia</taxon>
        <taxon>Desulfovibrionales</taxon>
        <taxon>Desulfovibrionaceae</taxon>
        <taxon>Solidesulfovibrio</taxon>
    </lineage>
</organism>
<proteinExistence type="predicted"/>
<keyword evidence="2" id="KW-1185">Reference proteome</keyword>
<name>A0A4P6HGJ7_9BACT</name>
<accession>A0A4P6HGJ7</accession>
<sequence>MTGHRALIAIRGNEVAWRFDRTAEALVCDIAEDGTVRSRSEIIFARQSPEDLCDYVLAHGIDTVVAGAVEEEYYHYLRYKRVDVIDNVAGEIEPALARLAAGRLASGDILFPGKEG</sequence>
<evidence type="ECO:0000313" key="2">
    <source>
        <dbReference type="Proteomes" id="UP000293296"/>
    </source>
</evidence>
<dbReference type="SUPFAM" id="SSF53146">
    <property type="entry name" value="Nitrogenase accessory factor-like"/>
    <property type="match status" value="1"/>
</dbReference>
<dbReference type="InterPro" id="IPR036105">
    <property type="entry name" value="DiNase_FeMo-co_biosyn_sf"/>
</dbReference>
<dbReference type="OrthoDB" id="5457537at2"/>
<dbReference type="Gene3D" id="3.30.420.130">
    <property type="entry name" value="Dinitrogenase iron-molybdenum cofactor biosynthesis domain"/>
    <property type="match status" value="1"/>
</dbReference>
<dbReference type="Proteomes" id="UP000293296">
    <property type="component" value="Chromosome"/>
</dbReference>
<dbReference type="KEGG" id="dcb:C3Y92_02635"/>
<dbReference type="EMBL" id="CP026538">
    <property type="protein sequence ID" value="QAZ66193.1"/>
    <property type="molecule type" value="Genomic_DNA"/>
</dbReference>
<dbReference type="AlphaFoldDB" id="A0A4P6HGJ7"/>
<protein>
    <submittedName>
        <fullName evidence="1">Dinitrogenase iron-molybdenum cofactor biosynthesis protein</fullName>
    </submittedName>
</protein>
<evidence type="ECO:0000313" key="1">
    <source>
        <dbReference type="EMBL" id="QAZ66193.1"/>
    </source>
</evidence>
<dbReference type="RefSeq" id="WP_129349246.1">
    <property type="nucleotide sequence ID" value="NZ_CP026538.1"/>
</dbReference>
<gene>
    <name evidence="1" type="ORF">C3Y92_02635</name>
</gene>